<reference evidence="8 9" key="1">
    <citation type="submission" date="2017-03" db="EMBL/GenBank/DDBJ databases">
        <authorList>
            <person name="Afonso C.L."/>
            <person name="Miller P.J."/>
            <person name="Scott M.A."/>
            <person name="Spackman E."/>
            <person name="Goraichik I."/>
            <person name="Dimitrov K.M."/>
            <person name="Suarez D.L."/>
            <person name="Swayne D.E."/>
        </authorList>
    </citation>
    <scope>NUCLEOTIDE SEQUENCE [LARGE SCALE GENOMIC DNA]</scope>
    <source>
        <strain evidence="8 9">CECT 8397</strain>
    </source>
</reference>
<evidence type="ECO:0000313" key="8">
    <source>
        <dbReference type="EMBL" id="SLN23144.1"/>
    </source>
</evidence>
<comment type="similarity">
    <text evidence="1">Belongs to the bacterial solute-binding protein 9 family.</text>
</comment>
<dbReference type="SUPFAM" id="SSF53807">
    <property type="entry name" value="Helical backbone' metal receptor"/>
    <property type="match status" value="1"/>
</dbReference>
<dbReference type="Gene3D" id="3.40.50.1980">
    <property type="entry name" value="Nitrogenase molybdenum iron protein domain"/>
    <property type="match status" value="3"/>
</dbReference>
<keyword evidence="3" id="KW-0813">Transport</keyword>
<keyword evidence="4 7" id="KW-0732">Signal</keyword>
<keyword evidence="5" id="KW-0406">Ion transport</keyword>
<dbReference type="Proteomes" id="UP000193623">
    <property type="component" value="Unassembled WGS sequence"/>
</dbReference>
<feature type="signal peptide" evidence="7">
    <location>
        <begin position="1"/>
        <end position="18"/>
    </location>
</feature>
<dbReference type="EMBL" id="FWFT01000001">
    <property type="protein sequence ID" value="SLN23144.1"/>
    <property type="molecule type" value="Genomic_DNA"/>
</dbReference>
<dbReference type="Pfam" id="PF01297">
    <property type="entry name" value="ZnuA"/>
    <property type="match status" value="1"/>
</dbReference>
<evidence type="ECO:0000256" key="4">
    <source>
        <dbReference type="ARBA" id="ARBA00022729"/>
    </source>
</evidence>
<feature type="compositionally biased region" description="Basic and acidic residues" evidence="6">
    <location>
        <begin position="118"/>
        <end position="192"/>
    </location>
</feature>
<dbReference type="RefSeq" id="WP_085863366.1">
    <property type="nucleotide sequence ID" value="NZ_FWFT01000001.1"/>
</dbReference>
<evidence type="ECO:0000256" key="3">
    <source>
        <dbReference type="ARBA" id="ARBA00022448"/>
    </source>
</evidence>
<dbReference type="GO" id="GO:0006829">
    <property type="term" value="P:zinc ion transport"/>
    <property type="evidence" value="ECO:0007669"/>
    <property type="project" value="UniProtKB-KW"/>
</dbReference>
<dbReference type="AlphaFoldDB" id="A0A1Y5RUX7"/>
<keyword evidence="9" id="KW-1185">Reference proteome</keyword>
<sequence>MRLPLAATLTALPVFAYAEPPKVVTDIAPVHSLVAQVMAGVGDPDVLVAGGASPHDFQFGFDQAASLQNADLVIWVGPALTPWLDEAVSTLGGDVSQLVLLEAEGWEPLMLRTDAAFDDGHDHGSHGHGHDDHDEHSEHGHDDHGHDDHEEKHDHDEHDHGDHDEHEEHGDHDDHGHEDHDDHAHEDDHKDEARVDPHAWLDPQVAQDWVVIIAEDLAAIDPENAALYGANAVAAVADLQALEAEITATLADVPAGSLVVPHDAYQYFGARFDRPALAAIALDDASIPGPDRIAELQDRVTADDVDCVLSDNQTRAEWSDLIRENTDAGTAVADPMGGAFEVGPAHYRATLTALAASYAACLNE</sequence>
<protein>
    <recommendedName>
        <fullName evidence="2">High-affinity zinc uptake system protein ZnuA</fullName>
    </recommendedName>
</protein>
<evidence type="ECO:0000256" key="2">
    <source>
        <dbReference type="ARBA" id="ARBA00015915"/>
    </source>
</evidence>
<dbReference type="PANTHER" id="PTHR42953">
    <property type="entry name" value="HIGH-AFFINITY ZINC UPTAKE SYSTEM PROTEIN ZNUA-RELATED"/>
    <property type="match status" value="1"/>
</dbReference>
<evidence type="ECO:0000256" key="7">
    <source>
        <dbReference type="SAM" id="SignalP"/>
    </source>
</evidence>
<name>A0A1Y5RUX7_9RHOB</name>
<dbReference type="GO" id="GO:0046872">
    <property type="term" value="F:metal ion binding"/>
    <property type="evidence" value="ECO:0007669"/>
    <property type="project" value="InterPro"/>
</dbReference>
<evidence type="ECO:0000256" key="1">
    <source>
        <dbReference type="ARBA" id="ARBA00011028"/>
    </source>
</evidence>
<gene>
    <name evidence="8" type="primary">znuA_1</name>
    <name evidence="8" type="ORF">PSJ8397_00971</name>
</gene>
<dbReference type="PANTHER" id="PTHR42953:SF3">
    <property type="entry name" value="HIGH-AFFINITY ZINC UPTAKE SYSTEM PROTEIN ZNUA"/>
    <property type="match status" value="1"/>
</dbReference>
<organism evidence="8 9">
    <name type="scientific">Pseudooctadecabacter jejudonensis</name>
    <dbReference type="NCBI Taxonomy" id="1391910"/>
    <lineage>
        <taxon>Bacteria</taxon>
        <taxon>Pseudomonadati</taxon>
        <taxon>Pseudomonadota</taxon>
        <taxon>Alphaproteobacteria</taxon>
        <taxon>Rhodobacterales</taxon>
        <taxon>Paracoccaceae</taxon>
        <taxon>Pseudooctadecabacter</taxon>
    </lineage>
</organism>
<proteinExistence type="inferred from homology"/>
<dbReference type="InterPro" id="IPR050492">
    <property type="entry name" value="Bact_metal-bind_prot9"/>
</dbReference>
<evidence type="ECO:0000256" key="6">
    <source>
        <dbReference type="SAM" id="MobiDB-lite"/>
    </source>
</evidence>
<keyword evidence="5" id="KW-0864">Zinc transport</keyword>
<accession>A0A1Y5RUX7</accession>
<evidence type="ECO:0000313" key="9">
    <source>
        <dbReference type="Proteomes" id="UP000193623"/>
    </source>
</evidence>
<evidence type="ECO:0000256" key="5">
    <source>
        <dbReference type="ARBA" id="ARBA00022906"/>
    </source>
</evidence>
<dbReference type="InterPro" id="IPR006127">
    <property type="entry name" value="ZnuA-like"/>
</dbReference>
<keyword evidence="5" id="KW-0862">Zinc</keyword>
<feature type="chain" id="PRO_5012983661" description="High-affinity zinc uptake system protein ZnuA" evidence="7">
    <location>
        <begin position="19"/>
        <end position="364"/>
    </location>
</feature>
<feature type="region of interest" description="Disordered" evidence="6">
    <location>
        <begin position="117"/>
        <end position="192"/>
    </location>
</feature>